<dbReference type="EMBL" id="VZSL01000022">
    <property type="protein sequence ID" value="NWY38845.1"/>
    <property type="molecule type" value="Genomic_DNA"/>
</dbReference>
<evidence type="ECO:0000259" key="2">
    <source>
        <dbReference type="Pfam" id="PF00711"/>
    </source>
</evidence>
<sequence length="56" mass="6060">MKILFLLFPLLLLLVQAAAEDSNSCWIQNGFCSSLVCPSGSKVVGRCTPNLVCCKK</sequence>
<dbReference type="InterPro" id="IPR001855">
    <property type="entry name" value="Defensin_beta-like"/>
</dbReference>
<feature type="non-terminal residue" evidence="3">
    <location>
        <position position="56"/>
    </location>
</feature>
<dbReference type="Pfam" id="PF00711">
    <property type="entry name" value="Defensin_beta"/>
    <property type="match status" value="1"/>
</dbReference>
<evidence type="ECO:0000313" key="4">
    <source>
        <dbReference type="Proteomes" id="UP000573818"/>
    </source>
</evidence>
<dbReference type="SUPFAM" id="SSF57392">
    <property type="entry name" value="Defensin-like"/>
    <property type="match status" value="1"/>
</dbReference>
<dbReference type="GO" id="GO:0006952">
    <property type="term" value="P:defense response"/>
    <property type="evidence" value="ECO:0007669"/>
    <property type="project" value="InterPro"/>
</dbReference>
<feature type="signal peptide" evidence="1">
    <location>
        <begin position="1"/>
        <end position="19"/>
    </location>
</feature>
<protein>
    <submittedName>
        <fullName evidence="3">AMP1 protein</fullName>
    </submittedName>
</protein>
<feature type="non-terminal residue" evidence="3">
    <location>
        <position position="1"/>
    </location>
</feature>
<dbReference type="Gene3D" id="3.10.360.10">
    <property type="entry name" value="Antimicrobial Peptide, Beta-defensin 2, Chain A"/>
    <property type="match status" value="1"/>
</dbReference>
<feature type="domain" description="Beta-defensin-like" evidence="2">
    <location>
        <begin position="21"/>
        <end position="55"/>
    </location>
</feature>
<keyword evidence="4" id="KW-1185">Reference proteome</keyword>
<name>A0A7K7E0P4_9SYLV</name>
<feature type="chain" id="PRO_5029617244" evidence="1">
    <location>
        <begin position="20"/>
        <end position="56"/>
    </location>
</feature>
<comment type="caution">
    <text evidence="3">The sequence shown here is derived from an EMBL/GenBank/DDBJ whole genome shotgun (WGS) entry which is preliminary data.</text>
</comment>
<accession>A0A7K7E0P4</accession>
<proteinExistence type="predicted"/>
<dbReference type="AlphaFoldDB" id="A0A7K7E0P4"/>
<keyword evidence="1" id="KW-0732">Signal</keyword>
<reference evidence="3 4" key="1">
    <citation type="submission" date="2019-09" db="EMBL/GenBank/DDBJ databases">
        <title>Bird 10,000 Genomes (B10K) Project - Family phase.</title>
        <authorList>
            <person name="Zhang G."/>
        </authorList>
    </citation>
    <scope>NUCLEOTIDE SEQUENCE [LARGE SCALE GENOMIC DNA]</scope>
    <source>
        <strain evidence="3">OUT-0013</strain>
        <tissue evidence="3">Blood</tissue>
    </source>
</reference>
<evidence type="ECO:0000313" key="3">
    <source>
        <dbReference type="EMBL" id="NWY38845.1"/>
    </source>
</evidence>
<evidence type="ECO:0000256" key="1">
    <source>
        <dbReference type="SAM" id="SignalP"/>
    </source>
</evidence>
<gene>
    <name evidence="3" type="primary">Amp1</name>
    <name evidence="3" type="ORF">SYLATR_R14583</name>
</gene>
<dbReference type="Proteomes" id="UP000573818">
    <property type="component" value="Unassembled WGS sequence"/>
</dbReference>
<dbReference type="GO" id="GO:0005576">
    <property type="term" value="C:extracellular region"/>
    <property type="evidence" value="ECO:0007669"/>
    <property type="project" value="InterPro"/>
</dbReference>
<organism evidence="3 4">
    <name type="scientific">Sylvia atricapilla</name>
    <name type="common">blackcap</name>
    <dbReference type="NCBI Taxonomy" id="48155"/>
    <lineage>
        <taxon>Eukaryota</taxon>
        <taxon>Metazoa</taxon>
        <taxon>Chordata</taxon>
        <taxon>Craniata</taxon>
        <taxon>Vertebrata</taxon>
        <taxon>Euteleostomi</taxon>
        <taxon>Archelosauria</taxon>
        <taxon>Archosauria</taxon>
        <taxon>Dinosauria</taxon>
        <taxon>Saurischia</taxon>
        <taxon>Theropoda</taxon>
        <taxon>Coelurosauria</taxon>
        <taxon>Aves</taxon>
        <taxon>Neognathae</taxon>
        <taxon>Neoaves</taxon>
        <taxon>Telluraves</taxon>
        <taxon>Australaves</taxon>
        <taxon>Passeriformes</taxon>
        <taxon>Sylvioidea</taxon>
        <taxon>Sylviidae</taxon>
        <taxon>Sylviinae</taxon>
        <taxon>Sylvia</taxon>
    </lineage>
</organism>